<feature type="region of interest" description="Disordered" evidence="1">
    <location>
        <begin position="463"/>
        <end position="485"/>
    </location>
</feature>
<feature type="region of interest" description="Disordered" evidence="1">
    <location>
        <begin position="1"/>
        <end position="77"/>
    </location>
</feature>
<organism evidence="2 3">
    <name type="scientific">Papaver atlanticum</name>
    <dbReference type="NCBI Taxonomy" id="357466"/>
    <lineage>
        <taxon>Eukaryota</taxon>
        <taxon>Viridiplantae</taxon>
        <taxon>Streptophyta</taxon>
        <taxon>Embryophyta</taxon>
        <taxon>Tracheophyta</taxon>
        <taxon>Spermatophyta</taxon>
        <taxon>Magnoliopsida</taxon>
        <taxon>Ranunculales</taxon>
        <taxon>Papaveraceae</taxon>
        <taxon>Papaveroideae</taxon>
        <taxon>Papaver</taxon>
    </lineage>
</organism>
<sequence length="750" mass="82027">MDKPKKTNRFFSTPSNKKQQHLLKHSGSKDGGDMEVVMERSKKKEKVKGLSSIGSAANENSQIGGGGSDDGEEELLLKTSATAAKRFKVHSKPLNDCNAIDLAVVPRKIRSAMIKRNRESLSPPLPEAKKPHRTPNGTHQPHLSSTQKAKQKMKQGVPGQLESIPNTKDEEEVAETLFALARMIPDKPVNYRVDQKNTEAKSPPVRQTTEVPMLASEASKNESAKSLKEDIIVEATNIPSSVEGSGSDAATVNFLPDTSMMHRPSIFRNPKFMLDRGIIGPLSDSRISQLQKNEHTYLTSLSVASTSGVLINPCHTNRRLQGTQHKASFCDQKTELWPVAAILKKQEEHSMKENNDGDKRFASCMEGTPALSLVEGNNHNGSGLGLSLAGSHDRELAWSSKSNVPSWLNSAKKPDLAGDGVLKEKVNSVTVGKTQPWKKCATHVHISRLIRVHQASEEKSMLPPISNQMLPNGTKHGASAPSSLNGLISSSDKNGLNRFISIDGCLNDGDAGTNMNEVRNRILQDKQNRDFLSLSTGGGGSLGSTASFNAVNQRTNKLDSPVQFHVPYLHPVVQNPSPVPFNVHGCSSSLYPDHVTVRATQQLKSEQMASPFYSPQHAVHADSANHHHHHHHQQQQQQMWAAHYMSGRNSTASYSSNWQHGKQDSPIYIPGECSQPPAHSTSSLRYEGFSAKFPANMQLQQQQQQQLFFLSSSSASSSRGKMHHQHRHPHHLAGGYDGASGGSMLTARLT</sequence>
<gene>
    <name evidence="2" type="ORF">MKW98_013657</name>
</gene>
<feature type="compositionally biased region" description="Basic and acidic residues" evidence="1">
    <location>
        <begin position="27"/>
        <end position="42"/>
    </location>
</feature>
<proteinExistence type="predicted"/>
<dbReference type="EMBL" id="JAJJMB010016912">
    <property type="protein sequence ID" value="KAI3843721.1"/>
    <property type="molecule type" value="Genomic_DNA"/>
</dbReference>
<name>A0AAD4RYH2_9MAGN</name>
<feature type="region of interest" description="Disordered" evidence="1">
    <location>
        <begin position="115"/>
        <end position="169"/>
    </location>
</feature>
<dbReference type="InterPro" id="IPR040305">
    <property type="entry name" value="At1g75730-like"/>
</dbReference>
<protein>
    <submittedName>
        <fullName evidence="2">Uncharacterized protein</fullName>
    </submittedName>
</protein>
<keyword evidence="3" id="KW-1185">Reference proteome</keyword>
<comment type="caution">
    <text evidence="2">The sequence shown here is derived from an EMBL/GenBank/DDBJ whole genome shotgun (WGS) entry which is preliminary data.</text>
</comment>
<feature type="compositionally biased region" description="Basic residues" evidence="1">
    <location>
        <begin position="720"/>
        <end position="731"/>
    </location>
</feature>
<reference evidence="2" key="1">
    <citation type="submission" date="2022-04" db="EMBL/GenBank/DDBJ databases">
        <title>A functionally conserved STORR gene fusion in Papaver species that diverged 16.8 million years ago.</title>
        <authorList>
            <person name="Catania T."/>
        </authorList>
    </citation>
    <scope>NUCLEOTIDE SEQUENCE</scope>
    <source>
        <strain evidence="2">S-188037</strain>
    </source>
</reference>
<feature type="region of interest" description="Disordered" evidence="1">
    <location>
        <begin position="713"/>
        <end position="740"/>
    </location>
</feature>
<accession>A0AAD4RYH2</accession>
<feature type="compositionally biased region" description="Polar residues" evidence="1">
    <location>
        <begin position="52"/>
        <end position="62"/>
    </location>
</feature>
<dbReference type="PANTHER" id="PTHR34792">
    <property type="entry name" value="OS02G0121500 PROTEIN"/>
    <property type="match status" value="1"/>
</dbReference>
<feature type="region of interest" description="Disordered" evidence="1">
    <location>
        <begin position="195"/>
        <end position="222"/>
    </location>
</feature>
<dbReference type="PANTHER" id="PTHR34792:SF1">
    <property type="entry name" value="OS02G0121500 PROTEIN"/>
    <property type="match status" value="1"/>
</dbReference>
<evidence type="ECO:0000256" key="1">
    <source>
        <dbReference type="SAM" id="MobiDB-lite"/>
    </source>
</evidence>
<dbReference type="AlphaFoldDB" id="A0AAD4RYH2"/>
<evidence type="ECO:0000313" key="2">
    <source>
        <dbReference type="EMBL" id="KAI3843721.1"/>
    </source>
</evidence>
<dbReference type="Proteomes" id="UP001202328">
    <property type="component" value="Unassembled WGS sequence"/>
</dbReference>
<evidence type="ECO:0000313" key="3">
    <source>
        <dbReference type="Proteomes" id="UP001202328"/>
    </source>
</evidence>
<feature type="compositionally biased region" description="Polar residues" evidence="1">
    <location>
        <begin position="135"/>
        <end position="148"/>
    </location>
</feature>